<accession>A0ACD0P830</accession>
<evidence type="ECO:0000313" key="1">
    <source>
        <dbReference type="EMBL" id="PWN54121.1"/>
    </source>
</evidence>
<name>A0ACD0P830_9BASI</name>
<protein>
    <submittedName>
        <fullName evidence="1">Zn-dependent exopeptidase</fullName>
    </submittedName>
</protein>
<evidence type="ECO:0000313" key="2">
    <source>
        <dbReference type="Proteomes" id="UP000245626"/>
    </source>
</evidence>
<keyword evidence="2" id="KW-1185">Reference proteome</keyword>
<reference evidence="1 2" key="1">
    <citation type="journal article" date="2018" name="Mol. Biol. Evol.">
        <title>Broad Genomic Sampling Reveals a Smut Pathogenic Ancestry of the Fungal Clade Ustilaginomycotina.</title>
        <authorList>
            <person name="Kijpornyongpan T."/>
            <person name="Mondo S.J."/>
            <person name="Barry K."/>
            <person name="Sandor L."/>
            <person name="Lee J."/>
            <person name="Lipzen A."/>
            <person name="Pangilinan J."/>
            <person name="LaButti K."/>
            <person name="Hainaut M."/>
            <person name="Henrissat B."/>
            <person name="Grigoriev I.V."/>
            <person name="Spatafora J.W."/>
            <person name="Aime M.C."/>
        </authorList>
    </citation>
    <scope>NUCLEOTIDE SEQUENCE [LARGE SCALE GENOMIC DNA]</scope>
    <source>
        <strain evidence="1 2">SA 807</strain>
    </source>
</reference>
<dbReference type="EMBL" id="KZ819695">
    <property type="protein sequence ID" value="PWN54121.1"/>
    <property type="molecule type" value="Genomic_DNA"/>
</dbReference>
<sequence length="402" mass="42934">MDPSSELIELTQSLVRISSTNPTLSLNAGAGEVAVARFVSDWLRDRGFEILQVEATEADRLSVLAVRWGKGGDGARSILFNGHLDTVSLSNYQGDGLSGDLKQGRIYGRGSADMKGGLAAAMVAVSRACSSGEVGGQDLRGDVWIAAVSDEEDSSQGSMDVIRYLLSHPASGGAEIKGAIFPEPTQEAIVSTHRGFVWAKVKVEGKSAHGSMHSLGIDSIAEMGSFLHGFRDLCKGLLSDERSNPVLGNASAHAGTIQGGEEPSTYPGSCQVTLERRTLPGEGRETFQDELEGIVARLDTRCQWEVEMGTTRPPLEVKDLGFLRVVQEVSKLHLGEGVLGGQAVFGGSFWTDAALFSSEMGIPSVVLGPSGFGIHEEVEWVDVESMNRISMVYEDLIRNFSS</sequence>
<dbReference type="Proteomes" id="UP000245626">
    <property type="component" value="Unassembled WGS sequence"/>
</dbReference>
<proteinExistence type="predicted"/>
<gene>
    <name evidence="1" type="ORF">IE53DRAFT_383311</name>
</gene>
<organism evidence="1 2">
    <name type="scientific">Violaceomyces palustris</name>
    <dbReference type="NCBI Taxonomy" id="1673888"/>
    <lineage>
        <taxon>Eukaryota</taxon>
        <taxon>Fungi</taxon>
        <taxon>Dikarya</taxon>
        <taxon>Basidiomycota</taxon>
        <taxon>Ustilaginomycotina</taxon>
        <taxon>Ustilaginomycetes</taxon>
        <taxon>Violaceomycetales</taxon>
        <taxon>Violaceomycetaceae</taxon>
        <taxon>Violaceomyces</taxon>
    </lineage>
</organism>